<dbReference type="InterPro" id="IPR053147">
    <property type="entry name" value="Hsp_HslJ-like"/>
</dbReference>
<proteinExistence type="predicted"/>
<evidence type="ECO:0000313" key="3">
    <source>
        <dbReference type="Proteomes" id="UP001248581"/>
    </source>
</evidence>
<dbReference type="PANTHER" id="PTHR35535:SF2">
    <property type="entry name" value="DUF306 DOMAIN-CONTAINING PROTEIN"/>
    <property type="match status" value="1"/>
</dbReference>
<dbReference type="Pfam" id="PF03724">
    <property type="entry name" value="META"/>
    <property type="match status" value="1"/>
</dbReference>
<keyword evidence="3" id="KW-1185">Reference proteome</keyword>
<accession>A0ABY9TJN3</accession>
<organism evidence="2 3">
    <name type="scientific">Thalassotalea nanhaiensis</name>
    <dbReference type="NCBI Taxonomy" id="3065648"/>
    <lineage>
        <taxon>Bacteria</taxon>
        <taxon>Pseudomonadati</taxon>
        <taxon>Pseudomonadota</taxon>
        <taxon>Gammaproteobacteria</taxon>
        <taxon>Alteromonadales</taxon>
        <taxon>Colwelliaceae</taxon>
        <taxon>Thalassotalea</taxon>
    </lineage>
</organism>
<protein>
    <submittedName>
        <fullName evidence="2">META domain-containing protein</fullName>
    </submittedName>
</protein>
<sequence>MNSLLKKLSLGITASILCVACQSNDIEKEQETVVHTLTGQVWNLTTLAGVKATLGENNKPVSIEFLTEKNTYRGYGGCNNYSGRYESEEHNLEIGPARATRMFCQKGSEQENKLFNALSAVDNYIISEKTLTVSDDLNQVLAVFTTK</sequence>
<dbReference type="Gene3D" id="2.40.128.270">
    <property type="match status" value="1"/>
</dbReference>
<dbReference type="PANTHER" id="PTHR35535">
    <property type="entry name" value="HEAT SHOCK PROTEIN HSLJ"/>
    <property type="match status" value="1"/>
</dbReference>
<reference evidence="3" key="1">
    <citation type="submission" date="2023-09" db="EMBL/GenBank/DDBJ databases">
        <authorList>
            <person name="Zhang C."/>
        </authorList>
    </citation>
    <scope>NUCLEOTIDE SEQUENCE [LARGE SCALE GENOMIC DNA]</scope>
    <source>
        <strain evidence="3">SQ345</strain>
    </source>
</reference>
<dbReference type="InterPro" id="IPR005184">
    <property type="entry name" value="DUF306_Meta_HslJ"/>
</dbReference>
<gene>
    <name evidence="2" type="ORF">RI845_02195</name>
</gene>
<evidence type="ECO:0000259" key="1">
    <source>
        <dbReference type="Pfam" id="PF03724"/>
    </source>
</evidence>
<evidence type="ECO:0000313" key="2">
    <source>
        <dbReference type="EMBL" id="WNC68977.1"/>
    </source>
</evidence>
<feature type="domain" description="DUF306" evidence="1">
    <location>
        <begin position="36"/>
        <end position="144"/>
    </location>
</feature>
<dbReference type="RefSeq" id="WP_348388130.1">
    <property type="nucleotide sequence ID" value="NZ_CP134146.1"/>
</dbReference>
<dbReference type="InterPro" id="IPR038670">
    <property type="entry name" value="HslJ-like_sf"/>
</dbReference>
<dbReference type="EMBL" id="CP134146">
    <property type="protein sequence ID" value="WNC68977.1"/>
    <property type="molecule type" value="Genomic_DNA"/>
</dbReference>
<name>A0ABY9TJN3_9GAMM</name>
<dbReference type="Proteomes" id="UP001248581">
    <property type="component" value="Chromosome"/>
</dbReference>